<dbReference type="GO" id="GO:0016491">
    <property type="term" value="F:oxidoreductase activity"/>
    <property type="evidence" value="ECO:0007669"/>
    <property type="project" value="UniProtKB-KW"/>
</dbReference>
<keyword evidence="1" id="KW-0560">Oxidoreductase</keyword>
<dbReference type="SUPFAM" id="SSF51735">
    <property type="entry name" value="NAD(P)-binding Rossmann-fold domains"/>
    <property type="match status" value="1"/>
</dbReference>
<dbReference type="Proteomes" id="UP000785200">
    <property type="component" value="Unassembled WGS sequence"/>
</dbReference>
<comment type="caution">
    <text evidence="3">The sequence shown here is derived from an EMBL/GenBank/DDBJ whole genome shotgun (WGS) entry which is preliminary data.</text>
</comment>
<dbReference type="EMBL" id="VNKQ01000010">
    <property type="protein sequence ID" value="KAG0648443.1"/>
    <property type="molecule type" value="Genomic_DNA"/>
</dbReference>
<proteinExistence type="predicted"/>
<accession>A0A9P6VI86</accession>
<dbReference type="PANTHER" id="PTHR47534:SF3">
    <property type="entry name" value="ALCOHOL DEHYDROGENASE-LIKE C-TERMINAL DOMAIN-CONTAINING PROTEIN"/>
    <property type="match status" value="1"/>
</dbReference>
<keyword evidence="2" id="KW-1133">Transmembrane helix</keyword>
<dbReference type="Pfam" id="PF00106">
    <property type="entry name" value="adh_short"/>
    <property type="match status" value="1"/>
</dbReference>
<evidence type="ECO:0000313" key="4">
    <source>
        <dbReference type="Proteomes" id="UP000785200"/>
    </source>
</evidence>
<reference evidence="3" key="1">
    <citation type="submission" date="2019-07" db="EMBL/GenBank/DDBJ databases">
        <title>Hyphodiscus hymeniophilus genome sequencing and assembly.</title>
        <authorList>
            <person name="Kramer G."/>
            <person name="Nodwell J."/>
        </authorList>
    </citation>
    <scope>NUCLEOTIDE SEQUENCE</scope>
    <source>
        <strain evidence="3">ATCC 34498</strain>
    </source>
</reference>
<dbReference type="Gene3D" id="3.40.50.720">
    <property type="entry name" value="NAD(P)-binding Rossmann-like Domain"/>
    <property type="match status" value="1"/>
</dbReference>
<dbReference type="PANTHER" id="PTHR47534">
    <property type="entry name" value="YALI0E05731P"/>
    <property type="match status" value="1"/>
</dbReference>
<keyword evidence="2" id="KW-0472">Membrane</keyword>
<dbReference type="InterPro" id="IPR052228">
    <property type="entry name" value="Sec_Metab_Biosynth_Oxidored"/>
</dbReference>
<dbReference type="OrthoDB" id="2898509at2759"/>
<dbReference type="AlphaFoldDB" id="A0A9P6VI86"/>
<sequence>MAKLKAIRASNSSISSKSFTAVFVGATSGIGLGAIEALLKSTTSSKIFIVGRSKSTFAATLGILQGLSNSADIVFIEAQVSLLKEVDRVCAFIKAQESTIDLLWLSQGGMSLSGYELTSEGLNSRLAITYYSRTLFMHQLMPLVKRSSDPRIISVLATGHEGPIITTDIGLLDPNNDSFFPAMKQGVTMMSLGMRELSIENPKVSFIHTSPGMVSTDVHKKWAGTMTGYLVALRWLVLWVLVPLFILVGWTSEEAGEIGLYEMTNEKFSANSGKNFIRLGGNGSGEEEGPQPDLSKYMEDGTQKKVWEHTLGVFDKILAQKSKVEY</sequence>
<name>A0A9P6VI86_9HELO</name>
<evidence type="ECO:0000256" key="1">
    <source>
        <dbReference type="ARBA" id="ARBA00023002"/>
    </source>
</evidence>
<protein>
    <submittedName>
        <fullName evidence="3">Oxidoreductase lepF</fullName>
    </submittedName>
</protein>
<evidence type="ECO:0000256" key="2">
    <source>
        <dbReference type="SAM" id="Phobius"/>
    </source>
</evidence>
<feature type="transmembrane region" description="Helical" evidence="2">
    <location>
        <begin position="229"/>
        <end position="250"/>
    </location>
</feature>
<evidence type="ECO:0000313" key="3">
    <source>
        <dbReference type="EMBL" id="KAG0648443.1"/>
    </source>
</evidence>
<keyword evidence="2" id="KW-0812">Transmembrane</keyword>
<gene>
    <name evidence="3" type="ORF">D0Z07_5569</name>
</gene>
<dbReference type="InterPro" id="IPR036291">
    <property type="entry name" value="NAD(P)-bd_dom_sf"/>
</dbReference>
<dbReference type="InterPro" id="IPR002347">
    <property type="entry name" value="SDR_fam"/>
</dbReference>
<organism evidence="3 4">
    <name type="scientific">Hyphodiscus hymeniophilus</name>
    <dbReference type="NCBI Taxonomy" id="353542"/>
    <lineage>
        <taxon>Eukaryota</taxon>
        <taxon>Fungi</taxon>
        <taxon>Dikarya</taxon>
        <taxon>Ascomycota</taxon>
        <taxon>Pezizomycotina</taxon>
        <taxon>Leotiomycetes</taxon>
        <taxon>Helotiales</taxon>
        <taxon>Hyphodiscaceae</taxon>
        <taxon>Hyphodiscus</taxon>
    </lineage>
</organism>
<keyword evidence="4" id="KW-1185">Reference proteome</keyword>